<comment type="caution">
    <text evidence="10">The sequence shown here is derived from an EMBL/GenBank/DDBJ whole genome shotgun (WGS) entry which is preliminary data.</text>
</comment>
<evidence type="ECO:0000256" key="2">
    <source>
        <dbReference type="ARBA" id="ARBA00005417"/>
    </source>
</evidence>
<evidence type="ECO:0000256" key="8">
    <source>
        <dbReference type="ARBA" id="ARBA00023136"/>
    </source>
</evidence>
<dbReference type="InterPro" id="IPR017871">
    <property type="entry name" value="ABC_transporter-like_CS"/>
</dbReference>
<dbReference type="CDD" id="cd03225">
    <property type="entry name" value="ABC_cobalt_CbiO_domain1"/>
    <property type="match status" value="1"/>
</dbReference>
<dbReference type="PANTHER" id="PTHR43553">
    <property type="entry name" value="HEAVY METAL TRANSPORTER"/>
    <property type="match status" value="1"/>
</dbReference>
<evidence type="ECO:0000256" key="6">
    <source>
        <dbReference type="ARBA" id="ARBA00022840"/>
    </source>
</evidence>
<dbReference type="PROSITE" id="PS50893">
    <property type="entry name" value="ABC_TRANSPORTER_2"/>
    <property type="match status" value="1"/>
</dbReference>
<evidence type="ECO:0000313" key="12">
    <source>
        <dbReference type="Proteomes" id="UP001212401"/>
    </source>
</evidence>
<evidence type="ECO:0000256" key="3">
    <source>
        <dbReference type="ARBA" id="ARBA00022448"/>
    </source>
</evidence>
<dbReference type="SMART" id="SM00382">
    <property type="entry name" value="AAA"/>
    <property type="match status" value="1"/>
</dbReference>
<dbReference type="GO" id="GO:0043190">
    <property type="term" value="C:ATP-binding cassette (ABC) transporter complex"/>
    <property type="evidence" value="ECO:0007669"/>
    <property type="project" value="TreeGrafter"/>
</dbReference>
<keyword evidence="5" id="KW-0547">Nucleotide-binding</keyword>
<dbReference type="PROSITE" id="PS00211">
    <property type="entry name" value="ABC_TRANSPORTER_1"/>
    <property type="match status" value="1"/>
</dbReference>
<dbReference type="GO" id="GO:0005524">
    <property type="term" value="F:ATP binding"/>
    <property type="evidence" value="ECO:0007669"/>
    <property type="project" value="UniProtKB-KW"/>
</dbReference>
<evidence type="ECO:0000256" key="1">
    <source>
        <dbReference type="ARBA" id="ARBA00004202"/>
    </source>
</evidence>
<dbReference type="Gene3D" id="3.40.50.300">
    <property type="entry name" value="P-loop containing nucleotide triphosphate hydrolases"/>
    <property type="match status" value="1"/>
</dbReference>
<dbReference type="RefSeq" id="WP_098045117.1">
    <property type="nucleotide sequence ID" value="NZ_CAJFIS010000005.1"/>
</dbReference>
<reference evidence="10 13" key="1">
    <citation type="submission" date="2022-01" db="EMBL/GenBank/DDBJ databases">
        <title>VMRC isolate genome collection.</title>
        <authorList>
            <person name="France M."/>
            <person name="Rutt L."/>
            <person name="Humphrys M."/>
            <person name="Ravel J."/>
        </authorList>
    </citation>
    <scope>NUCLEOTIDE SEQUENCE</scope>
    <source>
        <strain evidence="11 13">C0030B4</strain>
        <strain evidence="10">C0048A1</strain>
    </source>
</reference>
<dbReference type="EMBL" id="JAKHMS010000024">
    <property type="protein sequence ID" value="MCZ3782112.1"/>
    <property type="molecule type" value="Genomic_DNA"/>
</dbReference>
<dbReference type="InterPro" id="IPR003593">
    <property type="entry name" value="AAA+_ATPase"/>
</dbReference>
<comment type="subcellular location">
    <subcellularLocation>
        <location evidence="1">Cell membrane</location>
        <topology evidence="1">Peripheral membrane protein</topology>
    </subcellularLocation>
</comment>
<gene>
    <name evidence="11" type="ORF">L2504_08220</name>
    <name evidence="10" type="ORF">L2724_03030</name>
</gene>
<dbReference type="InterPro" id="IPR003439">
    <property type="entry name" value="ABC_transporter-like_ATP-bd"/>
</dbReference>
<keyword evidence="13" id="KW-1185">Reference proteome</keyword>
<organism evidence="10 12">
    <name type="scientific">Limosilactobacillus vaginalis</name>
    <dbReference type="NCBI Taxonomy" id="1633"/>
    <lineage>
        <taxon>Bacteria</taxon>
        <taxon>Bacillati</taxon>
        <taxon>Bacillota</taxon>
        <taxon>Bacilli</taxon>
        <taxon>Lactobacillales</taxon>
        <taxon>Lactobacillaceae</taxon>
        <taxon>Limosilactobacillus</taxon>
    </lineage>
</organism>
<evidence type="ECO:0000313" key="10">
    <source>
        <dbReference type="EMBL" id="MCZ3667258.1"/>
    </source>
</evidence>
<keyword evidence="6" id="KW-0067">ATP-binding</keyword>
<dbReference type="InterPro" id="IPR015856">
    <property type="entry name" value="ABC_transpr_CbiO/EcfA_su"/>
</dbReference>
<dbReference type="GO" id="GO:0016887">
    <property type="term" value="F:ATP hydrolysis activity"/>
    <property type="evidence" value="ECO:0007669"/>
    <property type="project" value="InterPro"/>
</dbReference>
<dbReference type="InterPro" id="IPR027417">
    <property type="entry name" value="P-loop_NTPase"/>
</dbReference>
<evidence type="ECO:0000256" key="4">
    <source>
        <dbReference type="ARBA" id="ARBA00022475"/>
    </source>
</evidence>
<dbReference type="EMBL" id="JAKHPH010000004">
    <property type="protein sequence ID" value="MCZ3667258.1"/>
    <property type="molecule type" value="Genomic_DNA"/>
</dbReference>
<dbReference type="Proteomes" id="UP001212401">
    <property type="component" value="Unassembled WGS sequence"/>
</dbReference>
<keyword evidence="3" id="KW-0813">Transport</keyword>
<dbReference type="InterPro" id="IPR050095">
    <property type="entry name" value="ECF_ABC_transporter_ATP-bd"/>
</dbReference>
<name>A0AAW5WS26_9LACO</name>
<proteinExistence type="inferred from homology"/>
<evidence type="ECO:0000313" key="13">
    <source>
        <dbReference type="Proteomes" id="UP001527392"/>
    </source>
</evidence>
<evidence type="ECO:0000313" key="11">
    <source>
        <dbReference type="EMBL" id="MCZ3782112.1"/>
    </source>
</evidence>
<dbReference type="Proteomes" id="UP001527392">
    <property type="component" value="Unassembled WGS sequence"/>
</dbReference>
<dbReference type="NCBIfam" id="TIGR04520">
    <property type="entry name" value="ECF_ATPase_1"/>
    <property type="match status" value="1"/>
</dbReference>
<dbReference type="SUPFAM" id="SSF52540">
    <property type="entry name" value="P-loop containing nucleoside triphosphate hydrolases"/>
    <property type="match status" value="1"/>
</dbReference>
<keyword evidence="8" id="KW-0472">Membrane</keyword>
<keyword evidence="7" id="KW-1278">Translocase</keyword>
<feature type="domain" description="ABC transporter" evidence="9">
    <location>
        <begin position="4"/>
        <end position="238"/>
    </location>
</feature>
<protein>
    <submittedName>
        <fullName evidence="10">Energy-coupling factor transporter ATPase</fullName>
    </submittedName>
</protein>
<comment type="similarity">
    <text evidence="2">Belongs to the ABC transporter superfamily.</text>
</comment>
<evidence type="ECO:0000256" key="7">
    <source>
        <dbReference type="ARBA" id="ARBA00022967"/>
    </source>
</evidence>
<dbReference type="AlphaFoldDB" id="A0AAW5WS26"/>
<dbReference type="Pfam" id="PF00005">
    <property type="entry name" value="ABC_tran"/>
    <property type="match status" value="1"/>
</dbReference>
<evidence type="ECO:0000259" key="9">
    <source>
        <dbReference type="PROSITE" id="PS50893"/>
    </source>
</evidence>
<keyword evidence="4" id="KW-1003">Cell membrane</keyword>
<dbReference type="NCBIfam" id="NF010167">
    <property type="entry name" value="PRK13648.1"/>
    <property type="match status" value="1"/>
</dbReference>
<dbReference type="PANTHER" id="PTHR43553:SF24">
    <property type="entry name" value="ENERGY-COUPLING FACTOR TRANSPORTER ATP-BINDING PROTEIN ECFA1"/>
    <property type="match status" value="1"/>
</dbReference>
<dbReference type="InterPro" id="IPR030947">
    <property type="entry name" value="EcfA_1"/>
</dbReference>
<dbReference type="FunFam" id="3.40.50.300:FF:000224">
    <property type="entry name" value="Energy-coupling factor transporter ATP-binding protein EcfA"/>
    <property type="match status" value="1"/>
</dbReference>
<dbReference type="GO" id="GO:0042626">
    <property type="term" value="F:ATPase-coupled transmembrane transporter activity"/>
    <property type="evidence" value="ECO:0007669"/>
    <property type="project" value="TreeGrafter"/>
</dbReference>
<evidence type="ECO:0000256" key="5">
    <source>
        <dbReference type="ARBA" id="ARBA00022741"/>
    </source>
</evidence>
<accession>A0AAW5WS26</accession>
<sequence length="275" mass="30526">MQEIKFNHVTFKYPDSNKVLIDNQSFVLPTNKWISIVGHNGSGKSTVVRLLNGLLQPSKGKILIGDLEVNEQHLETVHKLVGMVFQNPENQFVGSTVAEDVAFGLENYNVAPEEMPTIIKQALKSVGMIDYEDSLIADLSGGQKQRIAIAGVLAVKPKIIIFDEATSMLDPVGRESIMKLLETLHHDGGYTIIMITHDLNEAELADHILILDQGKVVANDVTKKVLSNHQLLRKLQLTPAAGEQIREKLIHAGIKAPQEYITTGEMVRWLKQKLN</sequence>